<keyword evidence="4" id="KW-1185">Reference proteome</keyword>
<keyword evidence="1" id="KW-0732">Signal</keyword>
<dbReference type="RefSeq" id="WP_084016491.1">
    <property type="nucleotide sequence ID" value="NZ_FWXS01000002.1"/>
</dbReference>
<feature type="domain" description="Secretion system C-terminal sorting" evidence="2">
    <location>
        <begin position="214"/>
        <end position="279"/>
    </location>
</feature>
<dbReference type="Proteomes" id="UP000192393">
    <property type="component" value="Unassembled WGS sequence"/>
</dbReference>
<evidence type="ECO:0000256" key="1">
    <source>
        <dbReference type="ARBA" id="ARBA00022729"/>
    </source>
</evidence>
<accession>A0A1W1ZAZ8</accession>
<dbReference type="EMBL" id="FWXS01000002">
    <property type="protein sequence ID" value="SMC45565.1"/>
    <property type="molecule type" value="Genomic_DNA"/>
</dbReference>
<reference evidence="3 4" key="1">
    <citation type="submission" date="2017-04" db="EMBL/GenBank/DDBJ databases">
        <authorList>
            <person name="Afonso C.L."/>
            <person name="Miller P.J."/>
            <person name="Scott M.A."/>
            <person name="Spackman E."/>
            <person name="Goraichik I."/>
            <person name="Dimitrov K.M."/>
            <person name="Suarez D.L."/>
            <person name="Swayne D.E."/>
        </authorList>
    </citation>
    <scope>NUCLEOTIDE SEQUENCE [LARGE SCALE GENOMIC DNA]</scope>
    <source>
        <strain evidence="3 4">CGMCC 1.12708</strain>
    </source>
</reference>
<dbReference type="Pfam" id="PF18962">
    <property type="entry name" value="Por_Secre_tail"/>
    <property type="match status" value="1"/>
</dbReference>
<dbReference type="InterPro" id="IPR026444">
    <property type="entry name" value="Secre_tail"/>
</dbReference>
<protein>
    <submittedName>
        <fullName evidence="3">Por secretion system C-terminal sorting domain-containing protein</fullName>
    </submittedName>
</protein>
<dbReference type="STRING" id="1434700.SAMN06296427_102340"/>
<sequence length="285" mass="33416">MKKLYTLFILLSGSILFGQEYRPLLDNNNLWTTSESISDGGGGYYRYQNEIRLNDQTINHNEKEYINLEIRTRIGHEFGPDYGEWGEWYDSSIYLHENLEEKNIYIYYRDYEVEFLLYNFDIEVGDTIPTQGFSPNFGFQHPTIVTSINYENHYGLENVKTFQTNHQDDDLIIYEGIGGSHGLFTLITLEHYYSLEDFNPILNIIEMANNKSQIFPNPFSDKIQIQNSKEIKELQLFDLQGKLISTNKNLDELNSKLSSLNNAVYFLKINYKNNKSETIKLIKNK</sequence>
<evidence type="ECO:0000313" key="3">
    <source>
        <dbReference type="EMBL" id="SMC45565.1"/>
    </source>
</evidence>
<proteinExistence type="predicted"/>
<name>A0A1W1ZAZ8_9FLAO</name>
<evidence type="ECO:0000313" key="4">
    <source>
        <dbReference type="Proteomes" id="UP000192393"/>
    </source>
</evidence>
<dbReference type="AlphaFoldDB" id="A0A1W1ZAZ8"/>
<organism evidence="3 4">
    <name type="scientific">Moheibacter sediminis</name>
    <dbReference type="NCBI Taxonomy" id="1434700"/>
    <lineage>
        <taxon>Bacteria</taxon>
        <taxon>Pseudomonadati</taxon>
        <taxon>Bacteroidota</taxon>
        <taxon>Flavobacteriia</taxon>
        <taxon>Flavobacteriales</taxon>
        <taxon>Weeksellaceae</taxon>
        <taxon>Moheibacter</taxon>
    </lineage>
</organism>
<dbReference type="NCBIfam" id="TIGR04183">
    <property type="entry name" value="Por_Secre_tail"/>
    <property type="match status" value="1"/>
</dbReference>
<dbReference type="OrthoDB" id="657352at2"/>
<evidence type="ECO:0000259" key="2">
    <source>
        <dbReference type="Pfam" id="PF18962"/>
    </source>
</evidence>
<gene>
    <name evidence="3" type="ORF">SAMN06296427_102340</name>
</gene>